<keyword evidence="2" id="KW-1185">Reference proteome</keyword>
<dbReference type="Proteomes" id="UP000230002">
    <property type="component" value="Unassembled WGS sequence"/>
</dbReference>
<reference evidence="1 2" key="1">
    <citation type="journal article" date="2015" name="Sci. Rep.">
        <title>Chromosome-level genome map provides insights into diverse defense mechanisms in the medicinal fungus Ganoderma sinense.</title>
        <authorList>
            <person name="Zhu Y."/>
            <person name="Xu J."/>
            <person name="Sun C."/>
            <person name="Zhou S."/>
            <person name="Xu H."/>
            <person name="Nelson D.R."/>
            <person name="Qian J."/>
            <person name="Song J."/>
            <person name="Luo H."/>
            <person name="Xiang L."/>
            <person name="Li Y."/>
            <person name="Xu Z."/>
            <person name="Ji A."/>
            <person name="Wang L."/>
            <person name="Lu S."/>
            <person name="Hayward A."/>
            <person name="Sun W."/>
            <person name="Li X."/>
            <person name="Schwartz D.C."/>
            <person name="Wang Y."/>
            <person name="Chen S."/>
        </authorList>
    </citation>
    <scope>NUCLEOTIDE SEQUENCE [LARGE SCALE GENOMIC DNA]</scope>
    <source>
        <strain evidence="1 2">ZZ0214-1</strain>
    </source>
</reference>
<dbReference type="STRING" id="1077348.A0A2G8SIM7"/>
<gene>
    <name evidence="1" type="ORF">GSI_04246</name>
</gene>
<evidence type="ECO:0000313" key="1">
    <source>
        <dbReference type="EMBL" id="PIL33623.1"/>
    </source>
</evidence>
<dbReference type="AlphaFoldDB" id="A0A2G8SIM7"/>
<sequence length="153" mass="16642">MPIRVPCPGAKCNLPPFVLCPKAELRNLRGLYFSSAVDEASAVNIATVIPRAESRLAKRFPSIESVLGTGTPIHECLVTVSDDQGKPYRFFVAFREQQNLPINPALKKLLPDGDFRGEVVVMRAGARVMVVDLRGAKLALLAKRAVRASSSAR</sequence>
<dbReference type="EMBL" id="AYKW01000007">
    <property type="protein sequence ID" value="PIL33623.1"/>
    <property type="molecule type" value="Genomic_DNA"/>
</dbReference>
<comment type="caution">
    <text evidence="1">The sequence shown here is derived from an EMBL/GenBank/DDBJ whole genome shotgun (WGS) entry which is preliminary data.</text>
</comment>
<proteinExistence type="predicted"/>
<organism evidence="1 2">
    <name type="scientific">Ganoderma sinense ZZ0214-1</name>
    <dbReference type="NCBI Taxonomy" id="1077348"/>
    <lineage>
        <taxon>Eukaryota</taxon>
        <taxon>Fungi</taxon>
        <taxon>Dikarya</taxon>
        <taxon>Basidiomycota</taxon>
        <taxon>Agaricomycotina</taxon>
        <taxon>Agaricomycetes</taxon>
        <taxon>Polyporales</taxon>
        <taxon>Polyporaceae</taxon>
        <taxon>Ganoderma</taxon>
    </lineage>
</organism>
<evidence type="ECO:0000313" key="2">
    <source>
        <dbReference type="Proteomes" id="UP000230002"/>
    </source>
</evidence>
<dbReference type="OrthoDB" id="2736048at2759"/>
<protein>
    <submittedName>
        <fullName evidence="1">Uncharacterized protein</fullName>
    </submittedName>
</protein>
<accession>A0A2G8SIM7</accession>
<name>A0A2G8SIM7_9APHY</name>